<organism evidence="9 10">
    <name type="scientific">Sediminibacterium roseum</name>
    <dbReference type="NCBI Taxonomy" id="1978412"/>
    <lineage>
        <taxon>Bacteria</taxon>
        <taxon>Pseudomonadati</taxon>
        <taxon>Bacteroidota</taxon>
        <taxon>Chitinophagia</taxon>
        <taxon>Chitinophagales</taxon>
        <taxon>Chitinophagaceae</taxon>
        <taxon>Sediminibacterium</taxon>
    </lineage>
</organism>
<keyword evidence="7" id="KW-1133">Transmembrane helix</keyword>
<dbReference type="CDD" id="cd16917">
    <property type="entry name" value="HATPase_UhpB-NarQ-NarX-like"/>
    <property type="match status" value="1"/>
</dbReference>
<keyword evidence="7" id="KW-0472">Membrane</keyword>
<name>A0ABW9ZZ89_9BACT</name>
<keyword evidence="5" id="KW-0902">Two-component regulatory system</keyword>
<feature type="coiled-coil region" evidence="6">
    <location>
        <begin position="35"/>
        <end position="62"/>
    </location>
</feature>
<dbReference type="Gene3D" id="3.30.565.10">
    <property type="entry name" value="Histidine kinase-like ATPase, C-terminal domain"/>
    <property type="match status" value="1"/>
</dbReference>
<dbReference type="PANTHER" id="PTHR24421">
    <property type="entry name" value="NITRATE/NITRITE SENSOR PROTEIN NARX-RELATED"/>
    <property type="match status" value="1"/>
</dbReference>
<evidence type="ECO:0000256" key="6">
    <source>
        <dbReference type="SAM" id="Coils"/>
    </source>
</evidence>
<evidence type="ECO:0000256" key="3">
    <source>
        <dbReference type="ARBA" id="ARBA00022679"/>
    </source>
</evidence>
<dbReference type="EMBL" id="JAACJS010000015">
    <property type="protein sequence ID" value="NCI51637.1"/>
    <property type="molecule type" value="Genomic_DNA"/>
</dbReference>
<evidence type="ECO:0000256" key="2">
    <source>
        <dbReference type="ARBA" id="ARBA00012438"/>
    </source>
</evidence>
<proteinExistence type="predicted"/>
<evidence type="ECO:0000256" key="4">
    <source>
        <dbReference type="ARBA" id="ARBA00022777"/>
    </source>
</evidence>
<evidence type="ECO:0000259" key="8">
    <source>
        <dbReference type="PROSITE" id="PS50109"/>
    </source>
</evidence>
<evidence type="ECO:0000256" key="5">
    <source>
        <dbReference type="ARBA" id="ARBA00023012"/>
    </source>
</evidence>
<sequence length="252" mass="28253">MDTYETKIYIALLIGGSILALLFIFFVVSLMKHQKKNVTLYKEKVQAEINTLENERSRFVSDLHDDFGPVLSSVKLHVASLSPSSPEDEALQQKSLSLINDMLSQIHQIANNLMPNALRRKGVVIALKQFADDINNTGKINISVTSESNELNVVKENEIHIYRIIQEAIHNTLKHSKAERMSINFKEAPGEIHFTIDDNGVGYNYDAHRKNSLGLGLKNIISRVEMLNGEIFIDTAVGKGTHYSIIIPNAQN</sequence>
<keyword evidence="3" id="KW-0808">Transferase</keyword>
<dbReference type="InterPro" id="IPR050482">
    <property type="entry name" value="Sensor_HK_TwoCompSys"/>
</dbReference>
<dbReference type="InterPro" id="IPR003594">
    <property type="entry name" value="HATPase_dom"/>
</dbReference>
<feature type="domain" description="Histidine kinase" evidence="8">
    <location>
        <begin position="62"/>
        <end position="251"/>
    </location>
</feature>
<keyword evidence="10" id="KW-1185">Reference proteome</keyword>
<dbReference type="GO" id="GO:0016301">
    <property type="term" value="F:kinase activity"/>
    <property type="evidence" value="ECO:0007669"/>
    <property type="project" value="UniProtKB-KW"/>
</dbReference>
<evidence type="ECO:0000313" key="9">
    <source>
        <dbReference type="EMBL" id="NCI51637.1"/>
    </source>
</evidence>
<reference evidence="9 10" key="1">
    <citation type="submission" date="2020-01" db="EMBL/GenBank/DDBJ databases">
        <title>Genome analysis.</title>
        <authorList>
            <person name="Wu S."/>
            <person name="Wang G."/>
        </authorList>
    </citation>
    <scope>NUCLEOTIDE SEQUENCE [LARGE SCALE GENOMIC DNA]</scope>
    <source>
        <strain evidence="9 10">SYL130</strain>
    </source>
</reference>
<dbReference type="Pfam" id="PF02518">
    <property type="entry name" value="HATPase_c"/>
    <property type="match status" value="1"/>
</dbReference>
<dbReference type="InterPro" id="IPR005467">
    <property type="entry name" value="His_kinase_dom"/>
</dbReference>
<protein>
    <recommendedName>
        <fullName evidence="2">histidine kinase</fullName>
        <ecNumber evidence="2">2.7.13.3</ecNumber>
    </recommendedName>
</protein>
<dbReference type="InterPro" id="IPR004358">
    <property type="entry name" value="Sig_transdc_His_kin-like_C"/>
</dbReference>
<dbReference type="PROSITE" id="PS50109">
    <property type="entry name" value="HIS_KIN"/>
    <property type="match status" value="1"/>
</dbReference>
<comment type="catalytic activity">
    <reaction evidence="1">
        <text>ATP + protein L-histidine = ADP + protein N-phospho-L-histidine.</text>
        <dbReference type="EC" id="2.7.13.3"/>
    </reaction>
</comment>
<dbReference type="PRINTS" id="PR00344">
    <property type="entry name" value="BCTRLSENSOR"/>
</dbReference>
<dbReference type="Gene3D" id="1.20.5.1930">
    <property type="match status" value="1"/>
</dbReference>
<accession>A0ABW9ZZ89</accession>
<dbReference type="RefSeq" id="WP_161819913.1">
    <property type="nucleotide sequence ID" value="NZ_JAACJS010000015.1"/>
</dbReference>
<evidence type="ECO:0000256" key="1">
    <source>
        <dbReference type="ARBA" id="ARBA00000085"/>
    </source>
</evidence>
<dbReference type="SMART" id="SM00387">
    <property type="entry name" value="HATPase_c"/>
    <property type="match status" value="1"/>
</dbReference>
<dbReference type="InterPro" id="IPR036890">
    <property type="entry name" value="HATPase_C_sf"/>
</dbReference>
<gene>
    <name evidence="9" type="ORF">GWC95_17035</name>
</gene>
<keyword evidence="6" id="KW-0175">Coiled coil</keyword>
<evidence type="ECO:0000256" key="7">
    <source>
        <dbReference type="SAM" id="Phobius"/>
    </source>
</evidence>
<feature type="transmembrane region" description="Helical" evidence="7">
    <location>
        <begin position="6"/>
        <end position="28"/>
    </location>
</feature>
<dbReference type="SUPFAM" id="SSF55874">
    <property type="entry name" value="ATPase domain of HSP90 chaperone/DNA topoisomerase II/histidine kinase"/>
    <property type="match status" value="1"/>
</dbReference>
<dbReference type="Proteomes" id="UP000753802">
    <property type="component" value="Unassembled WGS sequence"/>
</dbReference>
<comment type="caution">
    <text evidence="9">The sequence shown here is derived from an EMBL/GenBank/DDBJ whole genome shotgun (WGS) entry which is preliminary data.</text>
</comment>
<evidence type="ECO:0000313" key="10">
    <source>
        <dbReference type="Proteomes" id="UP000753802"/>
    </source>
</evidence>
<dbReference type="EC" id="2.7.13.3" evidence="2"/>
<keyword evidence="7" id="KW-0812">Transmembrane</keyword>
<keyword evidence="4 9" id="KW-0418">Kinase</keyword>